<dbReference type="PROSITE" id="PS51257">
    <property type="entry name" value="PROKAR_LIPOPROTEIN"/>
    <property type="match status" value="1"/>
</dbReference>
<dbReference type="KEGG" id="amaq:GO499_06380"/>
<reference evidence="1 2" key="1">
    <citation type="submission" date="2019-12" db="EMBL/GenBank/DDBJ databases">
        <title>Complete genome sequence of Algicella marina strain 9Alg 56(T) isolated from the red alga Tichocarpus crinitus.</title>
        <authorList>
            <person name="Kim S.-G."/>
            <person name="Nedashkovskaya O.I."/>
        </authorList>
    </citation>
    <scope>NUCLEOTIDE SEQUENCE [LARGE SCALE GENOMIC DNA]</scope>
    <source>
        <strain evidence="1 2">9Alg 56</strain>
    </source>
</reference>
<dbReference type="EMBL" id="CP046620">
    <property type="protein sequence ID" value="QHQ34852.1"/>
    <property type="molecule type" value="Genomic_DNA"/>
</dbReference>
<accession>A0A6P1T2X4</accession>
<sequence length="159" mass="16252">MRAVITGSILLALAACGNGSGSNPLGSLGSNPFSRGGNPDPVVVSAEGRTIVPEGSILVPAPVEVRPEAALRGMILRATATAPTQGYYGAVLIPERRGAPDEDGIVTYQFRVFPPVEDSPTGPVRTRQLTAAAFVPDKAIAGVSGFRIVSQTGGVSIGR</sequence>
<evidence type="ECO:0008006" key="3">
    <source>
        <dbReference type="Google" id="ProtNLM"/>
    </source>
</evidence>
<gene>
    <name evidence="1" type="ORF">GO499_06380</name>
</gene>
<evidence type="ECO:0000313" key="2">
    <source>
        <dbReference type="Proteomes" id="UP000464495"/>
    </source>
</evidence>
<keyword evidence="2" id="KW-1185">Reference proteome</keyword>
<evidence type="ECO:0000313" key="1">
    <source>
        <dbReference type="EMBL" id="QHQ34852.1"/>
    </source>
</evidence>
<protein>
    <recommendedName>
        <fullName evidence="3">Lipoprotein</fullName>
    </recommendedName>
</protein>
<dbReference type="AlphaFoldDB" id="A0A6P1T2X4"/>
<proteinExistence type="predicted"/>
<organism evidence="1 2">
    <name type="scientific">Algicella marina</name>
    <dbReference type="NCBI Taxonomy" id="2683284"/>
    <lineage>
        <taxon>Bacteria</taxon>
        <taxon>Pseudomonadati</taxon>
        <taxon>Pseudomonadota</taxon>
        <taxon>Alphaproteobacteria</taxon>
        <taxon>Rhodobacterales</taxon>
        <taxon>Paracoccaceae</taxon>
        <taxon>Algicella</taxon>
    </lineage>
</organism>
<dbReference type="Proteomes" id="UP000464495">
    <property type="component" value="Chromosome"/>
</dbReference>
<name>A0A6P1T2X4_9RHOB</name>